<comment type="caution">
    <text evidence="3">The sequence shown here is derived from an EMBL/GenBank/DDBJ whole genome shotgun (WGS) entry which is preliminary data.</text>
</comment>
<reference evidence="3" key="1">
    <citation type="journal article" date="2015" name="Nature">
        <title>Complex archaea that bridge the gap between prokaryotes and eukaryotes.</title>
        <authorList>
            <person name="Spang A."/>
            <person name="Saw J.H."/>
            <person name="Jorgensen S.L."/>
            <person name="Zaremba-Niedzwiedzka K."/>
            <person name="Martijn J."/>
            <person name="Lind A.E."/>
            <person name="van Eijk R."/>
            <person name="Schleper C."/>
            <person name="Guy L."/>
            <person name="Ettema T.J."/>
        </authorList>
    </citation>
    <scope>NUCLEOTIDE SEQUENCE</scope>
</reference>
<dbReference type="PANTHER" id="PTHR32114:SF2">
    <property type="entry name" value="ABC TRANSPORTER ABCH.3"/>
    <property type="match status" value="1"/>
</dbReference>
<dbReference type="PANTHER" id="PTHR32114">
    <property type="entry name" value="ABC TRANSPORTER ABCH.3"/>
    <property type="match status" value="1"/>
</dbReference>
<dbReference type="GO" id="GO:0016887">
    <property type="term" value="F:ATP hydrolysis activity"/>
    <property type="evidence" value="ECO:0007669"/>
    <property type="project" value="InterPro"/>
</dbReference>
<proteinExistence type="predicted"/>
<dbReference type="InterPro" id="IPR027417">
    <property type="entry name" value="P-loop_NTPase"/>
</dbReference>
<organism evidence="3">
    <name type="scientific">marine sediment metagenome</name>
    <dbReference type="NCBI Taxonomy" id="412755"/>
    <lineage>
        <taxon>unclassified sequences</taxon>
        <taxon>metagenomes</taxon>
        <taxon>ecological metagenomes</taxon>
    </lineage>
</organism>
<feature type="coiled-coil region" evidence="1">
    <location>
        <begin position="182"/>
        <end position="209"/>
    </location>
</feature>
<dbReference type="Pfam" id="PF13476">
    <property type="entry name" value="AAA_23"/>
    <property type="match status" value="1"/>
</dbReference>
<keyword evidence="1" id="KW-0175">Coiled coil</keyword>
<sequence length="250" mass="28737">MIKFTRLTMKNFLSFGASPTTILLDRPGTTLIVGEDLDNVANGIGANGVGKTVIINALAYGVYDKPVSNISKDNLVNNINKSHMEVTVEFEKDGNTYRIKRVRKSKNYAAGNFVQLFENDIDITPDSVVNTNKLIEKIIGLPYELFVRIVVFSATHTPFLDLPIRSQSGANQTDIIEELFDLKTLSEKSELLTEQRKEVEVELRQQKERIKRMCYHLALEWRRHFEDTPNNRCWFANWMEKFINETENQC</sequence>
<evidence type="ECO:0000259" key="2">
    <source>
        <dbReference type="Pfam" id="PF13476"/>
    </source>
</evidence>
<dbReference type="EMBL" id="LAZR01006599">
    <property type="protein sequence ID" value="KKM90977.1"/>
    <property type="molecule type" value="Genomic_DNA"/>
</dbReference>
<dbReference type="Gene3D" id="3.40.50.300">
    <property type="entry name" value="P-loop containing nucleotide triphosphate hydrolases"/>
    <property type="match status" value="1"/>
</dbReference>
<name>A0A0F9PC79_9ZZZZ</name>
<dbReference type="SUPFAM" id="SSF52540">
    <property type="entry name" value="P-loop containing nucleoside triphosphate hydrolases"/>
    <property type="match status" value="1"/>
</dbReference>
<accession>A0A0F9PC79</accession>
<feature type="domain" description="Rad50/SbcC-type AAA" evidence="2">
    <location>
        <begin position="6"/>
        <end position="211"/>
    </location>
</feature>
<gene>
    <name evidence="3" type="ORF">LCGC14_1233120</name>
</gene>
<protein>
    <recommendedName>
        <fullName evidence="2">Rad50/SbcC-type AAA domain-containing protein</fullName>
    </recommendedName>
</protein>
<dbReference type="AlphaFoldDB" id="A0A0F9PC79"/>
<dbReference type="GO" id="GO:0006302">
    <property type="term" value="P:double-strand break repair"/>
    <property type="evidence" value="ECO:0007669"/>
    <property type="project" value="InterPro"/>
</dbReference>
<evidence type="ECO:0000256" key="1">
    <source>
        <dbReference type="SAM" id="Coils"/>
    </source>
</evidence>
<dbReference type="InterPro" id="IPR038729">
    <property type="entry name" value="Rad50/SbcC_AAA"/>
</dbReference>
<evidence type="ECO:0000313" key="3">
    <source>
        <dbReference type="EMBL" id="KKM90977.1"/>
    </source>
</evidence>